<feature type="compositionally biased region" description="Basic residues" evidence="1">
    <location>
        <begin position="36"/>
        <end position="46"/>
    </location>
</feature>
<keyword evidence="2" id="KW-0472">Membrane</keyword>
<name>A0ABP0YV60_9ROSI</name>
<feature type="transmembrane region" description="Helical" evidence="2">
    <location>
        <begin position="152"/>
        <end position="172"/>
    </location>
</feature>
<evidence type="ECO:0000313" key="4">
    <source>
        <dbReference type="Proteomes" id="UP001642487"/>
    </source>
</evidence>
<feature type="transmembrane region" description="Helical" evidence="2">
    <location>
        <begin position="119"/>
        <end position="140"/>
    </location>
</feature>
<feature type="transmembrane region" description="Helical" evidence="2">
    <location>
        <begin position="210"/>
        <end position="230"/>
    </location>
</feature>
<protein>
    <submittedName>
        <fullName evidence="3">Uncharacterized protein</fullName>
    </submittedName>
</protein>
<dbReference type="Proteomes" id="UP001642487">
    <property type="component" value="Chromosome 6"/>
</dbReference>
<keyword evidence="2" id="KW-0812">Transmembrane</keyword>
<keyword evidence="2" id="KW-1133">Transmembrane helix</keyword>
<evidence type="ECO:0000313" key="3">
    <source>
        <dbReference type="EMBL" id="CAK9324256.1"/>
    </source>
</evidence>
<keyword evidence="4" id="KW-1185">Reference proteome</keyword>
<feature type="region of interest" description="Disordered" evidence="1">
    <location>
        <begin position="1"/>
        <end position="46"/>
    </location>
</feature>
<evidence type="ECO:0000256" key="2">
    <source>
        <dbReference type="SAM" id="Phobius"/>
    </source>
</evidence>
<organism evidence="3 4">
    <name type="scientific">Citrullus colocynthis</name>
    <name type="common">colocynth</name>
    <dbReference type="NCBI Taxonomy" id="252529"/>
    <lineage>
        <taxon>Eukaryota</taxon>
        <taxon>Viridiplantae</taxon>
        <taxon>Streptophyta</taxon>
        <taxon>Embryophyta</taxon>
        <taxon>Tracheophyta</taxon>
        <taxon>Spermatophyta</taxon>
        <taxon>Magnoliopsida</taxon>
        <taxon>eudicotyledons</taxon>
        <taxon>Gunneridae</taxon>
        <taxon>Pentapetalae</taxon>
        <taxon>rosids</taxon>
        <taxon>fabids</taxon>
        <taxon>Cucurbitales</taxon>
        <taxon>Cucurbitaceae</taxon>
        <taxon>Benincaseae</taxon>
        <taxon>Citrullus</taxon>
    </lineage>
</organism>
<feature type="compositionally biased region" description="Low complexity" evidence="1">
    <location>
        <begin position="1"/>
        <end position="11"/>
    </location>
</feature>
<dbReference type="EMBL" id="OZ021740">
    <property type="protein sequence ID" value="CAK9324256.1"/>
    <property type="molecule type" value="Genomic_DNA"/>
</dbReference>
<evidence type="ECO:0000256" key="1">
    <source>
        <dbReference type="SAM" id="MobiDB-lite"/>
    </source>
</evidence>
<sequence length="691" mass="76724">MNSVRRGTTDGWEGGGEWAMVDDDCNQQRPMAGGRRQSRKREKRRGPMHGCWLNDLTVNETMRDNDLSSSVFFSVAVAKFVDRQIWFIIRSDFFSSVPALTAVLGLLSGRRSTDVAQFYTLIADFGFPFLILTGSTSDLISPLIGLSPDDDYWIVLLSFLLFSCAISIFTTIERLSFQYEPIQGLVFDYGNLLYCYATKGVSIYSNSGRLLSMLIISAGICSYFDVAAVGKYTMDAPPFLRRTNSGSSLSSGLCHDRPHGDCPGSSLTGVFSLLLSFSPFVSATSTDRITSLFLQYEELHVNPTVFAKLATGGHLLAVCLRTWNFQVMGDVGATEAILAAQFGTLLYLMRFRDSRDISTTFPGLYASQNFRLVTAPYLMEVCLRLFSILLVSVSSNRQSARFPHGIWEVDGSNPSRSDCYMQGYVVGVLMLGSIVTFGLLTSYPEPEGWSLRSIGSVEADGTKRSSLYFVISLGDDCDLFSVEGGVRMDLWNSEANDRFADYCTSPLSVRKDNLISPEQCTHLRWKLCPCNIKSRAHRKGVDECCSGCKETARDLSGVSSSLFVSTSSTAINCFSDLPDFAPFMPRCVAECQAILLWSMVIAHGWKEDGIWEKPQLVSNMSLINGRCDYGELLCFVGMFCNSTSILFRDLIYGVWEYLVLFCSGLDRLRSLLIYYEAVLLILRGGSSFGLY</sequence>
<gene>
    <name evidence="3" type="ORF">CITCOLO1_LOCUS16487</name>
</gene>
<reference evidence="3 4" key="1">
    <citation type="submission" date="2024-03" db="EMBL/GenBank/DDBJ databases">
        <authorList>
            <person name="Gkanogiannis A."/>
            <person name="Becerra Lopez-Lavalle L."/>
        </authorList>
    </citation>
    <scope>NUCLEOTIDE SEQUENCE [LARGE SCALE GENOMIC DNA]</scope>
</reference>
<proteinExistence type="predicted"/>
<accession>A0ABP0YV60</accession>